<dbReference type="RefSeq" id="XP_018278393.1">
    <property type="nucleotide sequence ID" value="XM_018421397.1"/>
</dbReference>
<dbReference type="Proteomes" id="UP000053611">
    <property type="component" value="Unassembled WGS sequence"/>
</dbReference>
<dbReference type="InterPro" id="IPR008030">
    <property type="entry name" value="NmrA-like"/>
</dbReference>
<dbReference type="OrthoDB" id="300709at2759"/>
<dbReference type="GO" id="GO:0016491">
    <property type="term" value="F:oxidoreductase activity"/>
    <property type="evidence" value="ECO:0007669"/>
    <property type="project" value="UniProtKB-KW"/>
</dbReference>
<dbReference type="Gene3D" id="3.40.50.720">
    <property type="entry name" value="NAD(P)-binding Rossmann-like Domain"/>
    <property type="match status" value="1"/>
</dbReference>
<dbReference type="SUPFAM" id="SSF51735">
    <property type="entry name" value="NAD(P)-binding Rossmann-fold domains"/>
    <property type="match status" value="1"/>
</dbReference>
<evidence type="ECO:0000313" key="5">
    <source>
        <dbReference type="EMBL" id="KLT41902.1"/>
    </source>
</evidence>
<keyword evidence="6" id="KW-1185">Reference proteome</keyword>
<organism evidence="5 6">
    <name type="scientific">Cutaneotrichosporon oleaginosum</name>
    <dbReference type="NCBI Taxonomy" id="879819"/>
    <lineage>
        <taxon>Eukaryota</taxon>
        <taxon>Fungi</taxon>
        <taxon>Dikarya</taxon>
        <taxon>Basidiomycota</taxon>
        <taxon>Agaricomycotina</taxon>
        <taxon>Tremellomycetes</taxon>
        <taxon>Trichosporonales</taxon>
        <taxon>Trichosporonaceae</taxon>
        <taxon>Cutaneotrichosporon</taxon>
    </lineage>
</organism>
<dbReference type="AlphaFoldDB" id="A0A0J0XLE3"/>
<dbReference type="Gene3D" id="3.90.25.10">
    <property type="entry name" value="UDP-galactose 4-epimerase, domain 1"/>
    <property type="match status" value="1"/>
</dbReference>
<sequence length="313" mass="34583">MSAKKIVIFGVTGVQGSSVARALLTDTHTKFKVWGVTRNPASRSSQELDKLGVQLVKGDLEDAQSYADALKDADGVFLNVNFWAAYKGNNAEEARDTEIAQSKAAVDACKAAGVKLIVHSALESYAPTLPIPHFDAKAEVTKYIKEQGVPATFLYTSYYFTNLNSAKLEEKGDETVLQLPLPDDTQIPGFNPNQIGWFARVAFANPEEWTGKDMYACGENVRVSKIARVLSELSGRKYRTMGVSKDDFLALEGKMDKELWLNYRAFVDGHMKRDPAKSLKIVPETQDFMAWASTDKAAIEKFGLSTEYSKNQA</sequence>
<evidence type="ECO:0000256" key="1">
    <source>
        <dbReference type="ARBA" id="ARBA00006328"/>
    </source>
</evidence>
<evidence type="ECO:0000256" key="2">
    <source>
        <dbReference type="ARBA" id="ARBA00022857"/>
    </source>
</evidence>
<dbReference type="STRING" id="879819.A0A0J0XLE3"/>
<dbReference type="PANTHER" id="PTHR42748:SF30">
    <property type="entry name" value="NMRA-LIKE DOMAIN-CONTAINING PROTEIN"/>
    <property type="match status" value="1"/>
</dbReference>
<dbReference type="InterPro" id="IPR051164">
    <property type="entry name" value="NmrA-like_oxidored"/>
</dbReference>
<feature type="domain" description="NmrA-like" evidence="4">
    <location>
        <begin position="3"/>
        <end position="266"/>
    </location>
</feature>
<dbReference type="CDD" id="cd05251">
    <property type="entry name" value="NmrA_like_SDR_a"/>
    <property type="match status" value="1"/>
</dbReference>
<keyword evidence="3" id="KW-0560">Oxidoreductase</keyword>
<proteinExistence type="inferred from homology"/>
<protein>
    <submittedName>
        <fullName evidence="5">NAD(P)-binding protein</fullName>
    </submittedName>
</protein>
<evidence type="ECO:0000256" key="3">
    <source>
        <dbReference type="ARBA" id="ARBA00023002"/>
    </source>
</evidence>
<evidence type="ECO:0000259" key="4">
    <source>
        <dbReference type="Pfam" id="PF05368"/>
    </source>
</evidence>
<dbReference type="GO" id="GO:0005634">
    <property type="term" value="C:nucleus"/>
    <property type="evidence" value="ECO:0007669"/>
    <property type="project" value="TreeGrafter"/>
</dbReference>
<gene>
    <name evidence="5" type="ORF">CC85DRAFT_275203</name>
</gene>
<name>A0A0J0XLE3_9TREE</name>
<reference evidence="5 6" key="1">
    <citation type="submission" date="2015-03" db="EMBL/GenBank/DDBJ databases">
        <title>Genomics and transcriptomics of the oil-accumulating basidiomycete yeast T. oleaginosus allow insights into substrate utilization and the diverse evolutionary trajectories of mating systems in fungi.</title>
        <authorList>
            <consortium name="DOE Joint Genome Institute"/>
            <person name="Kourist R."/>
            <person name="Kracht O."/>
            <person name="Bracharz F."/>
            <person name="Lipzen A."/>
            <person name="Nolan M."/>
            <person name="Ohm R."/>
            <person name="Grigoriev I."/>
            <person name="Sun S."/>
            <person name="Heitman J."/>
            <person name="Bruck T."/>
            <person name="Nowrousian M."/>
        </authorList>
    </citation>
    <scope>NUCLEOTIDE SEQUENCE [LARGE SCALE GENOMIC DNA]</scope>
    <source>
        <strain evidence="5 6">IBC0246</strain>
    </source>
</reference>
<dbReference type="InterPro" id="IPR036291">
    <property type="entry name" value="NAD(P)-bd_dom_sf"/>
</dbReference>
<dbReference type="Pfam" id="PF05368">
    <property type="entry name" value="NmrA"/>
    <property type="match status" value="1"/>
</dbReference>
<dbReference type="GeneID" id="28982000"/>
<keyword evidence="2" id="KW-0521">NADP</keyword>
<comment type="similarity">
    <text evidence="1">Belongs to the NmrA-type oxidoreductase family.</text>
</comment>
<dbReference type="PANTHER" id="PTHR42748">
    <property type="entry name" value="NITROGEN METABOLITE REPRESSION PROTEIN NMRA FAMILY MEMBER"/>
    <property type="match status" value="1"/>
</dbReference>
<evidence type="ECO:0000313" key="6">
    <source>
        <dbReference type="Proteomes" id="UP000053611"/>
    </source>
</evidence>
<dbReference type="EMBL" id="KQ087211">
    <property type="protein sequence ID" value="KLT41902.1"/>
    <property type="molecule type" value="Genomic_DNA"/>
</dbReference>
<accession>A0A0J0XLE3</accession>